<dbReference type="PRINTS" id="PR00723">
    <property type="entry name" value="SUBTILISIN"/>
</dbReference>
<dbReference type="EMBL" id="BMHQ01000001">
    <property type="protein sequence ID" value="GGE04157.1"/>
    <property type="molecule type" value="Genomic_DNA"/>
</dbReference>
<dbReference type="PROSITE" id="PS51892">
    <property type="entry name" value="SUBTILASE"/>
    <property type="match status" value="1"/>
</dbReference>
<dbReference type="Pfam" id="PF00082">
    <property type="entry name" value="Peptidase_S8"/>
    <property type="match status" value="1"/>
</dbReference>
<dbReference type="PANTHER" id="PTHR43806">
    <property type="entry name" value="PEPTIDASE S8"/>
    <property type="match status" value="1"/>
</dbReference>
<evidence type="ECO:0000256" key="7">
    <source>
        <dbReference type="RuleBase" id="RU003355"/>
    </source>
</evidence>
<comment type="caution">
    <text evidence="9">The sequence shown here is derived from an EMBL/GenBank/DDBJ whole genome shotgun (WGS) entry which is preliminary data.</text>
</comment>
<accession>A0A8J2VFT9</accession>
<evidence type="ECO:0000256" key="5">
    <source>
        <dbReference type="PIRSR" id="PIRSR615500-1"/>
    </source>
</evidence>
<dbReference type="InterPro" id="IPR000209">
    <property type="entry name" value="Peptidase_S8/S53_dom"/>
</dbReference>
<dbReference type="GO" id="GO:0006508">
    <property type="term" value="P:proteolysis"/>
    <property type="evidence" value="ECO:0007669"/>
    <property type="project" value="UniProtKB-KW"/>
</dbReference>
<dbReference type="Proteomes" id="UP000625210">
    <property type="component" value="Unassembled WGS sequence"/>
</dbReference>
<dbReference type="PROSITE" id="PS00138">
    <property type="entry name" value="SUBTILASE_SER"/>
    <property type="match status" value="1"/>
</dbReference>
<evidence type="ECO:0000256" key="3">
    <source>
        <dbReference type="ARBA" id="ARBA00022801"/>
    </source>
</evidence>
<name>A0A8J2VFT9_9BACL</name>
<gene>
    <name evidence="9" type="ORF">GCM10011571_01380</name>
</gene>
<sequence length="451" mass="48045">MNKVAGWVAAAVLAVSVFMGGAVPVVKAAPQKTYLINFKGDYLPSNARSLVEKANGKVLKADEALGYIEAASGDTRFLENIRQETEVANANEELVLYQKGTIAKEPLEGNTEHPLYEQYQWDIKQVTQDGQSYQLPGGKGSKNVVVAVIDTGIDMEHPDLKANIVEAKSFVPGESPQDVEGHGSHVAGSIAANGNVLGIGPELGIASLKVFPKDGGAPTSWIVDAIRYAADQDYDVINMSLGDYLFLQDPNRDTSDITADINLFKKAIAYAHNKGVTIVGSAGNANADISKPGQLSRYLFDENGATKRDPASNLLIRVAAGNKSKQRTFYSNYGNGKIDVMAPGGDLGPHYDPITKTGRDPSYLCLSTVPVVDQQGNVIGHGYARYAGTSMAAPKVAGVAGVIIAKHGKNQLSPSQVKSIIQQSSEDIYKTGYDAESGFGYVNAVSALRHR</sequence>
<proteinExistence type="inferred from homology"/>
<dbReference type="InterPro" id="IPR050131">
    <property type="entry name" value="Peptidase_S8_subtilisin-like"/>
</dbReference>
<evidence type="ECO:0000313" key="9">
    <source>
        <dbReference type="EMBL" id="GGE04157.1"/>
    </source>
</evidence>
<keyword evidence="4 6" id="KW-0720">Serine protease</keyword>
<comment type="similarity">
    <text evidence="1 6 7">Belongs to the peptidase S8 family.</text>
</comment>
<evidence type="ECO:0000313" key="10">
    <source>
        <dbReference type="Proteomes" id="UP000625210"/>
    </source>
</evidence>
<dbReference type="SUPFAM" id="SSF52743">
    <property type="entry name" value="Subtilisin-like"/>
    <property type="match status" value="1"/>
</dbReference>
<evidence type="ECO:0000256" key="1">
    <source>
        <dbReference type="ARBA" id="ARBA00011073"/>
    </source>
</evidence>
<dbReference type="GO" id="GO:0004252">
    <property type="term" value="F:serine-type endopeptidase activity"/>
    <property type="evidence" value="ECO:0007669"/>
    <property type="project" value="UniProtKB-UniRule"/>
</dbReference>
<feature type="active site" description="Charge relay system" evidence="5 6">
    <location>
        <position position="182"/>
    </location>
</feature>
<dbReference type="InterPro" id="IPR036852">
    <property type="entry name" value="Peptidase_S8/S53_dom_sf"/>
</dbReference>
<protein>
    <submittedName>
        <fullName evidence="9">Serine protease</fullName>
    </submittedName>
</protein>
<feature type="active site" description="Charge relay system" evidence="5 6">
    <location>
        <position position="390"/>
    </location>
</feature>
<reference evidence="9" key="1">
    <citation type="journal article" date="2014" name="Int. J. Syst. Evol. Microbiol.">
        <title>Complete genome sequence of Corynebacterium casei LMG S-19264T (=DSM 44701T), isolated from a smear-ripened cheese.</title>
        <authorList>
            <consortium name="US DOE Joint Genome Institute (JGI-PGF)"/>
            <person name="Walter F."/>
            <person name="Albersmeier A."/>
            <person name="Kalinowski J."/>
            <person name="Ruckert C."/>
        </authorList>
    </citation>
    <scope>NUCLEOTIDE SEQUENCE</scope>
    <source>
        <strain evidence="9">CGMCC 1.15179</strain>
    </source>
</reference>
<evidence type="ECO:0000256" key="2">
    <source>
        <dbReference type="ARBA" id="ARBA00022670"/>
    </source>
</evidence>
<dbReference type="PROSITE" id="PS00137">
    <property type="entry name" value="SUBTILASE_HIS"/>
    <property type="match status" value="1"/>
</dbReference>
<evidence type="ECO:0000259" key="8">
    <source>
        <dbReference type="Pfam" id="PF00082"/>
    </source>
</evidence>
<dbReference type="InterPro" id="IPR023827">
    <property type="entry name" value="Peptidase_S8_Asp-AS"/>
</dbReference>
<feature type="domain" description="Peptidase S8/S53" evidence="8">
    <location>
        <begin position="142"/>
        <end position="440"/>
    </location>
</feature>
<dbReference type="InterPro" id="IPR015500">
    <property type="entry name" value="Peptidase_S8_subtilisin-rel"/>
</dbReference>
<evidence type="ECO:0000256" key="4">
    <source>
        <dbReference type="ARBA" id="ARBA00022825"/>
    </source>
</evidence>
<dbReference type="AlphaFoldDB" id="A0A8J2VFT9"/>
<dbReference type="PROSITE" id="PS00136">
    <property type="entry name" value="SUBTILASE_ASP"/>
    <property type="match status" value="1"/>
</dbReference>
<keyword evidence="2 6" id="KW-0645">Protease</keyword>
<keyword evidence="10" id="KW-1185">Reference proteome</keyword>
<dbReference type="RefSeq" id="WP_188646007.1">
    <property type="nucleotide sequence ID" value="NZ_BMHQ01000001.1"/>
</dbReference>
<dbReference type="Gene3D" id="3.40.50.200">
    <property type="entry name" value="Peptidase S8/S53 domain"/>
    <property type="match status" value="1"/>
</dbReference>
<dbReference type="InterPro" id="IPR022398">
    <property type="entry name" value="Peptidase_S8_His-AS"/>
</dbReference>
<dbReference type="PANTHER" id="PTHR43806:SF11">
    <property type="entry name" value="CEREVISIN-RELATED"/>
    <property type="match status" value="1"/>
</dbReference>
<keyword evidence="3 6" id="KW-0378">Hydrolase</keyword>
<dbReference type="InterPro" id="IPR023828">
    <property type="entry name" value="Peptidase_S8_Ser-AS"/>
</dbReference>
<organism evidence="9 10">
    <name type="scientific">Marinithermofilum abyssi</name>
    <dbReference type="NCBI Taxonomy" id="1571185"/>
    <lineage>
        <taxon>Bacteria</taxon>
        <taxon>Bacillati</taxon>
        <taxon>Bacillota</taxon>
        <taxon>Bacilli</taxon>
        <taxon>Bacillales</taxon>
        <taxon>Thermoactinomycetaceae</taxon>
        <taxon>Marinithermofilum</taxon>
    </lineage>
</organism>
<evidence type="ECO:0000256" key="6">
    <source>
        <dbReference type="PROSITE-ProRule" id="PRU01240"/>
    </source>
</evidence>
<feature type="active site" description="Charge relay system" evidence="5 6">
    <location>
        <position position="150"/>
    </location>
</feature>
<reference evidence="9" key="2">
    <citation type="submission" date="2020-09" db="EMBL/GenBank/DDBJ databases">
        <authorList>
            <person name="Sun Q."/>
            <person name="Zhou Y."/>
        </authorList>
    </citation>
    <scope>NUCLEOTIDE SEQUENCE</scope>
    <source>
        <strain evidence="9">CGMCC 1.15179</strain>
    </source>
</reference>